<organism evidence="1 2">
    <name type="scientific">Acidomonas methanolica NBRC 104435</name>
    <dbReference type="NCBI Taxonomy" id="1231351"/>
    <lineage>
        <taxon>Bacteria</taxon>
        <taxon>Pseudomonadati</taxon>
        <taxon>Pseudomonadota</taxon>
        <taxon>Alphaproteobacteria</taxon>
        <taxon>Acetobacterales</taxon>
        <taxon>Acetobacteraceae</taxon>
        <taxon>Acidomonas</taxon>
    </lineage>
</organism>
<reference evidence="2" key="1">
    <citation type="journal article" date="2014" name="FEMS Microbiol. Lett.">
        <title>Draft Genomic DNA Sequence of the Facultatively Methylotrophic Bacterium Acidomonas methanolica type strain MB58.</title>
        <authorList>
            <person name="Higashiura N."/>
            <person name="Hadano H."/>
            <person name="Hirakawa H."/>
            <person name="Matsutani M."/>
            <person name="Takabe S."/>
            <person name="Matsushita K."/>
            <person name="Azuma Y."/>
        </authorList>
    </citation>
    <scope>NUCLEOTIDE SEQUENCE [LARGE SCALE GENOMIC DNA]</scope>
    <source>
        <strain evidence="2">MB58</strain>
    </source>
</reference>
<dbReference type="AlphaFoldDB" id="A0A023DAE4"/>
<evidence type="ECO:0008006" key="3">
    <source>
        <dbReference type="Google" id="ProtNLM"/>
    </source>
</evidence>
<evidence type="ECO:0000313" key="2">
    <source>
        <dbReference type="Proteomes" id="UP000019760"/>
    </source>
</evidence>
<sequence>MPFPMPVAGLVIRYAFLWRNEAARGQEEGTKDRPCAVILVTNDEDGEALVTVLPITHTTPTDERLAVELPPATKRRLGLDDARSWIVVTDASRFIWPGPDLRPACPGDAASVACGLLPTGVFNETRDKFLAAVRARKAGQVQRSA</sequence>
<protein>
    <recommendedName>
        <fullName evidence="3">Growth inhibitor PemK</fullName>
    </recommendedName>
</protein>
<proteinExistence type="predicted"/>
<accession>A0A023DAE4</accession>
<dbReference type="Proteomes" id="UP000019760">
    <property type="component" value="Unassembled WGS sequence"/>
</dbReference>
<dbReference type="RefSeq" id="WP_204366722.1">
    <property type="nucleotide sequence ID" value="NZ_BAND01000317.1"/>
</dbReference>
<dbReference type="EMBL" id="BAND01000317">
    <property type="protein sequence ID" value="GAJ30791.1"/>
    <property type="molecule type" value="Genomic_DNA"/>
</dbReference>
<reference evidence="1 2" key="2">
    <citation type="journal article" date="2014" name="FEMS Microbiol. Lett.">
        <title>Draft genomic DNA sequence of the facultatively methylotrophic bacterium Acidomonas methanolica type strain MB58.</title>
        <authorList>
            <person name="Higashiura N."/>
            <person name="Hadano H."/>
            <person name="Hirakawa H."/>
            <person name="Matsutani M."/>
            <person name="Takabe S."/>
            <person name="Matsushita K."/>
            <person name="Azuma Y."/>
        </authorList>
    </citation>
    <scope>NUCLEOTIDE SEQUENCE [LARGE SCALE GENOMIC DNA]</scope>
    <source>
        <strain evidence="1 2">MB58</strain>
    </source>
</reference>
<evidence type="ECO:0000313" key="1">
    <source>
        <dbReference type="EMBL" id="GAJ30791.1"/>
    </source>
</evidence>
<name>A0A023DAE4_ACIMT</name>
<gene>
    <name evidence="1" type="ORF">Amme_376_003</name>
</gene>
<comment type="caution">
    <text evidence="1">The sequence shown here is derived from an EMBL/GenBank/DDBJ whole genome shotgun (WGS) entry which is preliminary data.</text>
</comment>
<keyword evidence="2" id="KW-1185">Reference proteome</keyword>